<dbReference type="AntiFam" id="ANF00057">
    <property type="entry name" value="Translation of E. coli type CRISPR repeat"/>
</dbReference>
<dbReference type="HOGENOM" id="CLU_072989_2_3_11"/>
<feature type="region of interest" description="Disordered" evidence="1">
    <location>
        <begin position="1"/>
        <end position="52"/>
    </location>
</feature>
<reference evidence="2 3" key="1">
    <citation type="submission" date="2013-08" db="EMBL/GenBank/DDBJ databases">
        <authorList>
            <person name="Weinstock G."/>
            <person name="Sodergren E."/>
            <person name="Wylie T."/>
            <person name="Fulton L."/>
            <person name="Fulton R."/>
            <person name="Fronick C."/>
            <person name="O'Laughlin M."/>
            <person name="Godfrey J."/>
            <person name="Miner T."/>
            <person name="Herter B."/>
            <person name="Appelbaum E."/>
            <person name="Cordes M."/>
            <person name="Lek S."/>
            <person name="Wollam A."/>
            <person name="Pepin K.H."/>
            <person name="Palsikar V.B."/>
            <person name="Mitreva M."/>
            <person name="Wilson R.K."/>
        </authorList>
    </citation>
    <scope>NUCLEOTIDE SEQUENCE [LARGE SCALE GENOMIC DNA]</scope>
    <source>
        <strain evidence="2 3">F0542</strain>
    </source>
</reference>
<feature type="non-terminal residue" evidence="2">
    <location>
        <position position="52"/>
    </location>
</feature>
<name>U1PXV0_9ACTO</name>
<dbReference type="EMBL" id="AWSE01000301">
    <property type="protein sequence ID" value="ERH20665.1"/>
    <property type="molecule type" value="Genomic_DNA"/>
</dbReference>
<dbReference type="Proteomes" id="UP000016536">
    <property type="component" value="Unassembled WGS sequence"/>
</dbReference>
<sequence length="52" mass="5502">MGPRIIPARAGFTIPKPEEEDATTDHPRSRGVYSDRGGTARPPDGSSPLARG</sequence>
<evidence type="ECO:0000313" key="3">
    <source>
        <dbReference type="Proteomes" id="UP000016536"/>
    </source>
</evidence>
<dbReference type="AlphaFoldDB" id="U1PXV0"/>
<organism evidence="2 3">
    <name type="scientific">Actinomyces johnsonii F0542</name>
    <dbReference type="NCBI Taxonomy" id="1321818"/>
    <lineage>
        <taxon>Bacteria</taxon>
        <taxon>Bacillati</taxon>
        <taxon>Actinomycetota</taxon>
        <taxon>Actinomycetes</taxon>
        <taxon>Actinomycetales</taxon>
        <taxon>Actinomycetaceae</taxon>
        <taxon>Actinomyces</taxon>
    </lineage>
</organism>
<evidence type="ECO:0000256" key="1">
    <source>
        <dbReference type="SAM" id="MobiDB-lite"/>
    </source>
</evidence>
<accession>U1PXV0</accession>
<gene>
    <name evidence="2" type="ORF">HMPREF1979_03285</name>
</gene>
<keyword evidence="3" id="KW-1185">Reference proteome</keyword>
<evidence type="ECO:0000313" key="2">
    <source>
        <dbReference type="EMBL" id="ERH20665.1"/>
    </source>
</evidence>
<protein>
    <submittedName>
        <fullName evidence="2">Uncharacterized protein</fullName>
    </submittedName>
</protein>
<comment type="caution">
    <text evidence="2">The sequence shown here is derived from an EMBL/GenBank/DDBJ whole genome shotgun (WGS) entry which is preliminary data.</text>
</comment>
<proteinExistence type="predicted"/>